<dbReference type="GO" id="GO:0016020">
    <property type="term" value="C:membrane"/>
    <property type="evidence" value="ECO:0007669"/>
    <property type="project" value="GOC"/>
</dbReference>
<dbReference type="Gene3D" id="1.10.10.60">
    <property type="entry name" value="Homeodomain-like"/>
    <property type="match status" value="1"/>
</dbReference>
<protein>
    <submittedName>
        <fullName evidence="2">Ceramide synthase 3</fullName>
    </submittedName>
</protein>
<dbReference type="AlphaFoldDB" id="A0A0M8ZS22"/>
<dbReference type="PANTHER" id="PTHR12560">
    <property type="entry name" value="LONGEVITY ASSURANCE FACTOR 1 LAG1"/>
    <property type="match status" value="1"/>
</dbReference>
<dbReference type="InterPro" id="IPR016439">
    <property type="entry name" value="Lag1/Lac1-like"/>
</dbReference>
<keyword evidence="1" id="KW-1133">Transmembrane helix</keyword>
<organism evidence="2 3">
    <name type="scientific">Melipona quadrifasciata</name>
    <dbReference type="NCBI Taxonomy" id="166423"/>
    <lineage>
        <taxon>Eukaryota</taxon>
        <taxon>Metazoa</taxon>
        <taxon>Ecdysozoa</taxon>
        <taxon>Arthropoda</taxon>
        <taxon>Hexapoda</taxon>
        <taxon>Insecta</taxon>
        <taxon>Pterygota</taxon>
        <taxon>Neoptera</taxon>
        <taxon>Endopterygota</taxon>
        <taxon>Hymenoptera</taxon>
        <taxon>Apocrita</taxon>
        <taxon>Aculeata</taxon>
        <taxon>Apoidea</taxon>
        <taxon>Anthophila</taxon>
        <taxon>Apidae</taxon>
        <taxon>Melipona</taxon>
    </lineage>
</organism>
<dbReference type="PANTHER" id="PTHR12560:SF0">
    <property type="entry name" value="LD18904P"/>
    <property type="match status" value="1"/>
</dbReference>
<reference evidence="2 3" key="1">
    <citation type="submission" date="2015-07" db="EMBL/GenBank/DDBJ databases">
        <title>The genome of Melipona quadrifasciata.</title>
        <authorList>
            <person name="Pan H."/>
            <person name="Kapheim K."/>
        </authorList>
    </citation>
    <scope>NUCLEOTIDE SEQUENCE [LARGE SCALE GENOMIC DNA]</scope>
    <source>
        <strain evidence="2">0111107301</strain>
        <tissue evidence="2">Whole body</tissue>
    </source>
</reference>
<evidence type="ECO:0000313" key="2">
    <source>
        <dbReference type="EMBL" id="KOX68379.1"/>
    </source>
</evidence>
<evidence type="ECO:0000313" key="3">
    <source>
        <dbReference type="Proteomes" id="UP000053105"/>
    </source>
</evidence>
<feature type="transmembrane region" description="Helical" evidence="1">
    <location>
        <begin position="41"/>
        <end position="58"/>
    </location>
</feature>
<dbReference type="STRING" id="166423.A0A0M8ZS22"/>
<name>A0A0M8ZS22_9HYME</name>
<dbReference type="OrthoDB" id="537032at2759"/>
<keyword evidence="1" id="KW-0812">Transmembrane</keyword>
<keyword evidence="3" id="KW-1185">Reference proteome</keyword>
<sequence length="119" mass="13856">MDILKNVSLAFWSTDVWLPPNITWDDIKPNSENKYADYQHLIYPLPMAFILLIIRYALERYCFAPIGKSLGIKNTRTKKAAPNEILEKAYCSRKIKHKQILALAKQLDWSERQVEDGCD</sequence>
<gene>
    <name evidence="2" type="ORF">WN51_07631</name>
</gene>
<accession>A0A0M8ZS22</accession>
<dbReference type="GO" id="GO:0050291">
    <property type="term" value="F:sphingosine N-acyltransferase activity"/>
    <property type="evidence" value="ECO:0007669"/>
    <property type="project" value="InterPro"/>
</dbReference>
<dbReference type="GO" id="GO:0046513">
    <property type="term" value="P:ceramide biosynthetic process"/>
    <property type="evidence" value="ECO:0007669"/>
    <property type="project" value="InterPro"/>
</dbReference>
<keyword evidence="1" id="KW-0472">Membrane</keyword>
<dbReference type="EMBL" id="KQ435927">
    <property type="protein sequence ID" value="KOX68379.1"/>
    <property type="molecule type" value="Genomic_DNA"/>
</dbReference>
<evidence type="ECO:0000256" key="1">
    <source>
        <dbReference type="SAM" id="Phobius"/>
    </source>
</evidence>
<dbReference type="Proteomes" id="UP000053105">
    <property type="component" value="Unassembled WGS sequence"/>
</dbReference>
<proteinExistence type="predicted"/>